<proteinExistence type="predicted"/>
<accession>A0A075UPQ7</accession>
<dbReference type="HOGENOM" id="CLU_2525552_0_0_11"/>
<sequence length="84" mass="9075">MLNHLKRCAITVRRRGARLGLFLTAWVLSYVVTAEDQWTRARASGDCGSESVEKAVLVAIGLAVAIGLGFAIRAAVQTYQGQIK</sequence>
<evidence type="ECO:0000256" key="1">
    <source>
        <dbReference type="SAM" id="Phobius"/>
    </source>
</evidence>
<keyword evidence="3" id="KW-1185">Reference proteome</keyword>
<evidence type="ECO:0000313" key="3">
    <source>
        <dbReference type="Proteomes" id="UP000028492"/>
    </source>
</evidence>
<dbReference type="STRING" id="208439.AJAP_07365"/>
<dbReference type="AlphaFoldDB" id="A0A075UPQ7"/>
<evidence type="ECO:0000313" key="2">
    <source>
        <dbReference type="EMBL" id="AIG74386.1"/>
    </source>
</evidence>
<feature type="transmembrane region" description="Helical" evidence="1">
    <location>
        <begin position="58"/>
        <end position="76"/>
    </location>
</feature>
<dbReference type="RefSeq" id="WP_038509165.1">
    <property type="nucleotide sequence ID" value="NZ_CP008953.1"/>
</dbReference>
<keyword evidence="1" id="KW-0812">Transmembrane</keyword>
<protein>
    <submittedName>
        <fullName evidence="2">Putative membrane protein</fullName>
    </submittedName>
</protein>
<keyword evidence="1" id="KW-1133">Transmembrane helix</keyword>
<gene>
    <name evidence="2" type="ORF">AJAP_07365</name>
</gene>
<dbReference type="KEGG" id="aja:AJAP_07365"/>
<dbReference type="Proteomes" id="UP000028492">
    <property type="component" value="Chromosome"/>
</dbReference>
<dbReference type="EMBL" id="CP008953">
    <property type="protein sequence ID" value="AIG74386.1"/>
    <property type="molecule type" value="Genomic_DNA"/>
</dbReference>
<organism evidence="2 3">
    <name type="scientific">Amycolatopsis japonica</name>
    <dbReference type="NCBI Taxonomy" id="208439"/>
    <lineage>
        <taxon>Bacteria</taxon>
        <taxon>Bacillati</taxon>
        <taxon>Actinomycetota</taxon>
        <taxon>Actinomycetes</taxon>
        <taxon>Pseudonocardiales</taxon>
        <taxon>Pseudonocardiaceae</taxon>
        <taxon>Amycolatopsis</taxon>
        <taxon>Amycolatopsis japonica group</taxon>
    </lineage>
</organism>
<keyword evidence="1" id="KW-0472">Membrane</keyword>
<reference evidence="2 3" key="1">
    <citation type="journal article" date="2014" name="J. Biotechnol.">
        <title>Complete genome sequence of the actinobacterium Amycolatopsis japonica MG417-CF17(T) (=DSM 44213T) producing (S,S)-N,N'-ethylenediaminedisuccinic acid.</title>
        <authorList>
            <person name="Stegmann E."/>
            <person name="Albersmeier A."/>
            <person name="Spohn M."/>
            <person name="Gert H."/>
            <person name="Weber T."/>
            <person name="Wohlleben W."/>
            <person name="Kalinowski J."/>
            <person name="Ruckert C."/>
        </authorList>
    </citation>
    <scope>NUCLEOTIDE SEQUENCE [LARGE SCALE GENOMIC DNA]</scope>
    <source>
        <strain evidence="3">MG417-CF17 (DSM 44213)</strain>
    </source>
</reference>
<name>A0A075UPQ7_9PSEU</name>